<organism evidence="2 3">
    <name type="scientific">Massarina eburnea CBS 473.64</name>
    <dbReference type="NCBI Taxonomy" id="1395130"/>
    <lineage>
        <taxon>Eukaryota</taxon>
        <taxon>Fungi</taxon>
        <taxon>Dikarya</taxon>
        <taxon>Ascomycota</taxon>
        <taxon>Pezizomycotina</taxon>
        <taxon>Dothideomycetes</taxon>
        <taxon>Pleosporomycetidae</taxon>
        <taxon>Pleosporales</taxon>
        <taxon>Massarineae</taxon>
        <taxon>Massarinaceae</taxon>
        <taxon>Massarina</taxon>
    </lineage>
</organism>
<accession>A0A6A6RVI5</accession>
<evidence type="ECO:0000313" key="3">
    <source>
        <dbReference type="Proteomes" id="UP000799753"/>
    </source>
</evidence>
<dbReference type="Proteomes" id="UP000799753">
    <property type="component" value="Unassembled WGS sequence"/>
</dbReference>
<evidence type="ECO:0000256" key="1">
    <source>
        <dbReference type="SAM" id="MobiDB-lite"/>
    </source>
</evidence>
<evidence type="ECO:0000313" key="2">
    <source>
        <dbReference type="EMBL" id="KAF2638228.1"/>
    </source>
</evidence>
<keyword evidence="3" id="KW-1185">Reference proteome</keyword>
<dbReference type="AlphaFoldDB" id="A0A6A6RVI5"/>
<name>A0A6A6RVI5_9PLEO</name>
<dbReference type="EMBL" id="MU006790">
    <property type="protein sequence ID" value="KAF2638228.1"/>
    <property type="molecule type" value="Genomic_DNA"/>
</dbReference>
<feature type="region of interest" description="Disordered" evidence="1">
    <location>
        <begin position="177"/>
        <end position="215"/>
    </location>
</feature>
<proteinExistence type="predicted"/>
<gene>
    <name evidence="2" type="ORF">P280DRAFT_509002</name>
</gene>
<reference evidence="2" key="1">
    <citation type="journal article" date="2020" name="Stud. Mycol.">
        <title>101 Dothideomycetes genomes: a test case for predicting lifestyles and emergence of pathogens.</title>
        <authorList>
            <person name="Haridas S."/>
            <person name="Albert R."/>
            <person name="Binder M."/>
            <person name="Bloem J."/>
            <person name="Labutti K."/>
            <person name="Salamov A."/>
            <person name="Andreopoulos B."/>
            <person name="Baker S."/>
            <person name="Barry K."/>
            <person name="Bills G."/>
            <person name="Bluhm B."/>
            <person name="Cannon C."/>
            <person name="Castanera R."/>
            <person name="Culley D."/>
            <person name="Daum C."/>
            <person name="Ezra D."/>
            <person name="Gonzalez J."/>
            <person name="Henrissat B."/>
            <person name="Kuo A."/>
            <person name="Liang C."/>
            <person name="Lipzen A."/>
            <person name="Lutzoni F."/>
            <person name="Magnuson J."/>
            <person name="Mondo S."/>
            <person name="Nolan M."/>
            <person name="Ohm R."/>
            <person name="Pangilinan J."/>
            <person name="Park H.-J."/>
            <person name="Ramirez L."/>
            <person name="Alfaro M."/>
            <person name="Sun H."/>
            <person name="Tritt A."/>
            <person name="Yoshinaga Y."/>
            <person name="Zwiers L.-H."/>
            <person name="Turgeon B."/>
            <person name="Goodwin S."/>
            <person name="Spatafora J."/>
            <person name="Crous P."/>
            <person name="Grigoriev I."/>
        </authorList>
    </citation>
    <scope>NUCLEOTIDE SEQUENCE</scope>
    <source>
        <strain evidence="2">CBS 473.64</strain>
    </source>
</reference>
<protein>
    <submittedName>
        <fullName evidence="2">Uncharacterized protein</fullName>
    </submittedName>
</protein>
<sequence>MPAVAPPTGNRVALLAHKMAGSRSLQIQDACTQSLTSELPLLVKVKTLQRRGRQVTAPSGLIDDNVDYYPDKSSLRLWCGHCVLAETEIRNGKGKAAIGGWHNTSTTAYCQQSTQKDTTDRTGVCAHYHLFLIAKVASAIFSLATAESGVWSLESVSWTYVDAGRPRAPAFTSWVAAEEQGEGGHGREEPGAGGASKPNSRMPVRPGMHSHPPRAIPQTRCDGVVVLWYCGAVVDEWVNVAPGIHLFAVHVEGHDA</sequence>